<keyword evidence="9 11" id="KW-0472">Membrane</keyword>
<dbReference type="GO" id="GO:0004842">
    <property type="term" value="F:ubiquitin-protein transferase activity"/>
    <property type="evidence" value="ECO:0007669"/>
    <property type="project" value="TreeGrafter"/>
</dbReference>
<keyword evidence="14" id="KW-1185">Reference proteome</keyword>
<dbReference type="Gene3D" id="3.30.40.10">
    <property type="entry name" value="Zinc/RING finger domain, C3HC4 (zinc finger)"/>
    <property type="match status" value="1"/>
</dbReference>
<dbReference type="PROSITE" id="PS51292">
    <property type="entry name" value="ZF_RING_CH"/>
    <property type="match status" value="1"/>
</dbReference>
<comment type="caution">
    <text evidence="13">The sequence shown here is derived from an EMBL/GenBank/DDBJ whole genome shotgun (WGS) entry which is preliminary data.</text>
</comment>
<protein>
    <recommendedName>
        <fullName evidence="12">RING-CH-type domain-containing protein</fullName>
    </recommendedName>
</protein>
<evidence type="ECO:0000256" key="3">
    <source>
        <dbReference type="ARBA" id="ARBA00022692"/>
    </source>
</evidence>
<feature type="compositionally biased region" description="Basic and acidic residues" evidence="10">
    <location>
        <begin position="1"/>
        <end position="11"/>
    </location>
</feature>
<feature type="domain" description="RING-CH-type" evidence="12">
    <location>
        <begin position="152"/>
        <end position="218"/>
    </location>
</feature>
<evidence type="ECO:0000256" key="1">
    <source>
        <dbReference type="ARBA" id="ARBA00004141"/>
    </source>
</evidence>
<feature type="transmembrane region" description="Helical" evidence="11">
    <location>
        <begin position="282"/>
        <end position="301"/>
    </location>
</feature>
<keyword evidence="5" id="KW-0863">Zinc-finger</keyword>
<keyword evidence="6" id="KW-0833">Ubl conjugation pathway</keyword>
<dbReference type="GO" id="GO:0016567">
    <property type="term" value="P:protein ubiquitination"/>
    <property type="evidence" value="ECO:0007669"/>
    <property type="project" value="TreeGrafter"/>
</dbReference>
<evidence type="ECO:0000313" key="13">
    <source>
        <dbReference type="EMBL" id="KAK2145634.1"/>
    </source>
</evidence>
<evidence type="ECO:0000256" key="11">
    <source>
        <dbReference type="SAM" id="Phobius"/>
    </source>
</evidence>
<reference evidence="13" key="1">
    <citation type="journal article" date="2023" name="Mol. Biol. Evol.">
        <title>Third-Generation Sequencing Reveals the Adaptive Role of the Epigenome in Three Deep-Sea Polychaetes.</title>
        <authorList>
            <person name="Perez M."/>
            <person name="Aroh O."/>
            <person name="Sun Y."/>
            <person name="Lan Y."/>
            <person name="Juniper S.K."/>
            <person name="Young C.R."/>
            <person name="Angers B."/>
            <person name="Qian P.Y."/>
        </authorList>
    </citation>
    <scope>NUCLEOTIDE SEQUENCE</scope>
    <source>
        <strain evidence="13">P08H-3</strain>
    </source>
</reference>
<dbReference type="InterPro" id="IPR013083">
    <property type="entry name" value="Znf_RING/FYVE/PHD"/>
</dbReference>
<dbReference type="GO" id="GO:0016020">
    <property type="term" value="C:membrane"/>
    <property type="evidence" value="ECO:0007669"/>
    <property type="project" value="UniProtKB-SubCell"/>
</dbReference>
<evidence type="ECO:0000256" key="7">
    <source>
        <dbReference type="ARBA" id="ARBA00022833"/>
    </source>
</evidence>
<keyword evidence="4" id="KW-0479">Metal-binding</keyword>
<evidence type="ECO:0000259" key="12">
    <source>
        <dbReference type="PROSITE" id="PS51292"/>
    </source>
</evidence>
<accession>A0AAD9J311</accession>
<gene>
    <name evidence="13" type="ORF">LSH36_667g00021</name>
</gene>
<keyword evidence="7" id="KW-0862">Zinc</keyword>
<keyword evidence="8 11" id="KW-1133">Transmembrane helix</keyword>
<dbReference type="Proteomes" id="UP001208570">
    <property type="component" value="Unassembled WGS sequence"/>
</dbReference>
<dbReference type="SUPFAM" id="SSF57850">
    <property type="entry name" value="RING/U-box"/>
    <property type="match status" value="1"/>
</dbReference>
<organism evidence="13 14">
    <name type="scientific">Paralvinella palmiformis</name>
    <dbReference type="NCBI Taxonomy" id="53620"/>
    <lineage>
        <taxon>Eukaryota</taxon>
        <taxon>Metazoa</taxon>
        <taxon>Spiralia</taxon>
        <taxon>Lophotrochozoa</taxon>
        <taxon>Annelida</taxon>
        <taxon>Polychaeta</taxon>
        <taxon>Sedentaria</taxon>
        <taxon>Canalipalpata</taxon>
        <taxon>Terebellida</taxon>
        <taxon>Terebelliformia</taxon>
        <taxon>Alvinellidae</taxon>
        <taxon>Paralvinella</taxon>
    </lineage>
</organism>
<dbReference type="Pfam" id="PF12906">
    <property type="entry name" value="RINGv"/>
    <property type="match status" value="1"/>
</dbReference>
<dbReference type="AlphaFoldDB" id="A0AAD9J311"/>
<comment type="subcellular location">
    <subcellularLocation>
        <location evidence="1">Membrane</location>
        <topology evidence="1">Multi-pass membrane protein</topology>
    </subcellularLocation>
</comment>
<proteinExistence type="predicted"/>
<dbReference type="SMART" id="SM00744">
    <property type="entry name" value="RINGv"/>
    <property type="match status" value="1"/>
</dbReference>
<name>A0AAD9J311_9ANNE</name>
<evidence type="ECO:0000256" key="6">
    <source>
        <dbReference type="ARBA" id="ARBA00022786"/>
    </source>
</evidence>
<dbReference type="CDD" id="cd16495">
    <property type="entry name" value="RING_CH-C4HC3_MARCH"/>
    <property type="match status" value="1"/>
</dbReference>
<evidence type="ECO:0000256" key="10">
    <source>
        <dbReference type="SAM" id="MobiDB-lite"/>
    </source>
</evidence>
<sequence length="345" mass="39039">MAGDRDGREESQDATSREPCTTPLLQQQQKVLRKEALSNSCTEQDPPYTLPLLLQDMKPKEHCMRHPLQDIQSLEPCTIPLLANLDLSLTTPMGTPIPGRAIAIHGTCTPLSGTSTPILDCKTVSIDSMSLVLPGPQCHCDSKSQLSMLSDTNSALLPICRICHLPEDGGDILISPCRCAGTLQFIHNTCLMKWLEITTKKSRKPPKCELCHYQYHRHKKFKMNHWRFPRVSRQDKVLHIIFLINLVMMIGCAIATVMCFLSDKEHISNLPRNKVELSTEEIITLSCGVLFFVSFFIAMSVQIKARHTVYQLFVKFITQNMEWEIDEYDKSKDSLYMVKGSPAYV</sequence>
<keyword evidence="3 11" id="KW-0812">Transmembrane</keyword>
<evidence type="ECO:0000256" key="4">
    <source>
        <dbReference type="ARBA" id="ARBA00022723"/>
    </source>
</evidence>
<evidence type="ECO:0000256" key="5">
    <source>
        <dbReference type="ARBA" id="ARBA00022771"/>
    </source>
</evidence>
<dbReference type="InterPro" id="IPR011016">
    <property type="entry name" value="Znf_RING-CH"/>
</dbReference>
<feature type="region of interest" description="Disordered" evidence="10">
    <location>
        <begin position="1"/>
        <end position="24"/>
    </location>
</feature>
<evidence type="ECO:0000256" key="9">
    <source>
        <dbReference type="ARBA" id="ARBA00023136"/>
    </source>
</evidence>
<dbReference type="EMBL" id="JAODUP010000667">
    <property type="protein sequence ID" value="KAK2145634.1"/>
    <property type="molecule type" value="Genomic_DNA"/>
</dbReference>
<feature type="transmembrane region" description="Helical" evidence="11">
    <location>
        <begin position="237"/>
        <end position="262"/>
    </location>
</feature>
<evidence type="ECO:0000256" key="2">
    <source>
        <dbReference type="ARBA" id="ARBA00022679"/>
    </source>
</evidence>
<evidence type="ECO:0000313" key="14">
    <source>
        <dbReference type="Proteomes" id="UP001208570"/>
    </source>
</evidence>
<evidence type="ECO:0000256" key="8">
    <source>
        <dbReference type="ARBA" id="ARBA00022989"/>
    </source>
</evidence>
<dbReference type="GO" id="GO:0008270">
    <property type="term" value="F:zinc ion binding"/>
    <property type="evidence" value="ECO:0007669"/>
    <property type="project" value="UniProtKB-KW"/>
</dbReference>
<keyword evidence="2" id="KW-0808">Transferase</keyword>
<dbReference type="PANTHER" id="PTHR46065">
    <property type="entry name" value="E3 UBIQUITIN-PROTEIN LIGASE MARCH 2/3 FAMILY MEMBER"/>
    <property type="match status" value="1"/>
</dbReference>
<dbReference type="PANTHER" id="PTHR46065:SF3">
    <property type="entry name" value="FI20425P1"/>
    <property type="match status" value="1"/>
</dbReference>